<dbReference type="InterPro" id="IPR036388">
    <property type="entry name" value="WH-like_DNA-bd_sf"/>
</dbReference>
<accession>A0A4V2GAL9</accession>
<evidence type="ECO:0000256" key="2">
    <source>
        <dbReference type="ARBA" id="ARBA00023125"/>
    </source>
</evidence>
<feature type="domain" description="HTH gntR-type" evidence="4">
    <location>
        <begin position="22"/>
        <end position="92"/>
    </location>
</feature>
<dbReference type="SUPFAM" id="SSF46785">
    <property type="entry name" value="Winged helix' DNA-binding domain"/>
    <property type="match status" value="1"/>
</dbReference>
<dbReference type="CDD" id="cd07377">
    <property type="entry name" value="WHTH_GntR"/>
    <property type="match status" value="1"/>
</dbReference>
<keyword evidence="3" id="KW-0804">Transcription</keyword>
<keyword evidence="2" id="KW-0238">DNA-binding</keyword>
<dbReference type="PROSITE" id="PS50949">
    <property type="entry name" value="HTH_GNTR"/>
    <property type="match status" value="1"/>
</dbReference>
<dbReference type="InterPro" id="IPR011711">
    <property type="entry name" value="GntR_C"/>
</dbReference>
<dbReference type="Proteomes" id="UP000291483">
    <property type="component" value="Unassembled WGS sequence"/>
</dbReference>
<comment type="caution">
    <text evidence="5">The sequence shown here is derived from an EMBL/GenBank/DDBJ whole genome shotgun (WGS) entry which is preliminary data.</text>
</comment>
<dbReference type="GO" id="GO:0003700">
    <property type="term" value="F:DNA-binding transcription factor activity"/>
    <property type="evidence" value="ECO:0007669"/>
    <property type="project" value="InterPro"/>
</dbReference>
<dbReference type="InterPro" id="IPR000524">
    <property type="entry name" value="Tscrpt_reg_HTH_GntR"/>
</dbReference>
<dbReference type="GO" id="GO:0003677">
    <property type="term" value="F:DNA binding"/>
    <property type="evidence" value="ECO:0007669"/>
    <property type="project" value="UniProtKB-KW"/>
</dbReference>
<protein>
    <submittedName>
        <fullName evidence="5">GntR family transcriptional regulator</fullName>
    </submittedName>
</protein>
<dbReference type="RefSeq" id="WP_165397293.1">
    <property type="nucleotide sequence ID" value="NZ_SHLC01000001.1"/>
</dbReference>
<evidence type="ECO:0000313" key="6">
    <source>
        <dbReference type="Proteomes" id="UP000291483"/>
    </source>
</evidence>
<dbReference type="SUPFAM" id="SSF48008">
    <property type="entry name" value="GntR ligand-binding domain-like"/>
    <property type="match status" value="1"/>
</dbReference>
<dbReference type="PANTHER" id="PTHR43537">
    <property type="entry name" value="TRANSCRIPTIONAL REGULATOR, GNTR FAMILY"/>
    <property type="match status" value="1"/>
</dbReference>
<evidence type="ECO:0000259" key="4">
    <source>
        <dbReference type="PROSITE" id="PS50949"/>
    </source>
</evidence>
<dbReference type="Pfam" id="PF00392">
    <property type="entry name" value="GntR"/>
    <property type="match status" value="1"/>
</dbReference>
<sequence>MPQSIRAATLTRAAVFTPLHTEGRAELVEQRLSDAIVSGVLPDGERLPSELELAKQLGVAVVTARESLEALRSRGLVTTRRGRDGGSFVTFSGHARHDILDQRVDALARSEIRDMGVHYSAIAGMAAELAADRAGPLDVETLRTISSSFDVAEEGAARRALSRFQLELAALSQSARLVREELRLQAEFGPVLWLCLSEAEHREHGLDVLHTVTAAVEAVDPDAARRESTRHIAMAVDWLVARKGMLAQQREKMPA</sequence>
<dbReference type="InterPro" id="IPR036390">
    <property type="entry name" value="WH_DNA-bd_sf"/>
</dbReference>
<organism evidence="5 6">
    <name type="scientific">Microterricola gilva</name>
    <dbReference type="NCBI Taxonomy" id="393267"/>
    <lineage>
        <taxon>Bacteria</taxon>
        <taxon>Bacillati</taxon>
        <taxon>Actinomycetota</taxon>
        <taxon>Actinomycetes</taxon>
        <taxon>Micrococcales</taxon>
        <taxon>Microbacteriaceae</taxon>
        <taxon>Microterricola</taxon>
    </lineage>
</organism>
<dbReference type="PANTHER" id="PTHR43537:SF5">
    <property type="entry name" value="UXU OPERON TRANSCRIPTIONAL REGULATOR"/>
    <property type="match status" value="1"/>
</dbReference>
<name>A0A4V2GAL9_9MICO</name>
<evidence type="ECO:0000256" key="1">
    <source>
        <dbReference type="ARBA" id="ARBA00023015"/>
    </source>
</evidence>
<evidence type="ECO:0000313" key="5">
    <source>
        <dbReference type="EMBL" id="RZU64816.1"/>
    </source>
</evidence>
<keyword evidence="6" id="KW-1185">Reference proteome</keyword>
<proteinExistence type="predicted"/>
<dbReference type="Gene3D" id="1.10.10.10">
    <property type="entry name" value="Winged helix-like DNA-binding domain superfamily/Winged helix DNA-binding domain"/>
    <property type="match status" value="1"/>
</dbReference>
<dbReference type="EMBL" id="SHLC01000001">
    <property type="protein sequence ID" value="RZU64816.1"/>
    <property type="molecule type" value="Genomic_DNA"/>
</dbReference>
<evidence type="ECO:0000256" key="3">
    <source>
        <dbReference type="ARBA" id="ARBA00023163"/>
    </source>
</evidence>
<dbReference type="PRINTS" id="PR00035">
    <property type="entry name" value="HTHGNTR"/>
</dbReference>
<reference evidence="5 6" key="1">
    <citation type="submission" date="2019-02" db="EMBL/GenBank/DDBJ databases">
        <title>Sequencing the genomes of 1000 actinobacteria strains.</title>
        <authorList>
            <person name="Klenk H.-P."/>
        </authorList>
    </citation>
    <scope>NUCLEOTIDE SEQUENCE [LARGE SCALE GENOMIC DNA]</scope>
    <source>
        <strain evidence="5 6">DSM 18319</strain>
    </source>
</reference>
<dbReference type="SMART" id="SM00345">
    <property type="entry name" value="HTH_GNTR"/>
    <property type="match status" value="1"/>
</dbReference>
<dbReference type="InterPro" id="IPR008920">
    <property type="entry name" value="TF_FadR/GntR_C"/>
</dbReference>
<gene>
    <name evidence="5" type="ORF">EV379_1125</name>
</gene>
<dbReference type="AlphaFoldDB" id="A0A4V2GAL9"/>
<dbReference type="Pfam" id="PF07729">
    <property type="entry name" value="FCD"/>
    <property type="match status" value="1"/>
</dbReference>
<dbReference type="Gene3D" id="1.20.120.530">
    <property type="entry name" value="GntR ligand-binding domain-like"/>
    <property type="match status" value="1"/>
</dbReference>
<keyword evidence="1" id="KW-0805">Transcription regulation</keyword>